<keyword evidence="1" id="KW-1133">Transmembrane helix</keyword>
<proteinExistence type="predicted"/>
<keyword evidence="3" id="KW-1185">Reference proteome</keyword>
<protein>
    <submittedName>
        <fullName evidence="2">Transcriptional regulators</fullName>
    </submittedName>
</protein>
<dbReference type="Proteomes" id="UP000218542">
    <property type="component" value="Unassembled WGS sequence"/>
</dbReference>
<sequence>MLSGFYNDGNRTFDTDTMTKSFWIGIIIIIIVSVMGVFYQKYLSIHHCAYDGSAVTAIYEVDIVLNDGSVKKFCSIYCATKWFKINIQVVDHVIVTDEIRGNKIDSYMAYFVESDLITNKTNNNRIHAFQQRQHAQTHAKKFNGSAIDDPFEIDE</sequence>
<dbReference type="SUPFAM" id="SSF160387">
    <property type="entry name" value="NosL/MerB-like"/>
    <property type="match status" value="1"/>
</dbReference>
<dbReference type="EMBL" id="BAOS01000022">
    <property type="protein sequence ID" value="GAX61363.1"/>
    <property type="molecule type" value="Genomic_DNA"/>
</dbReference>
<evidence type="ECO:0000313" key="3">
    <source>
        <dbReference type="Proteomes" id="UP000218542"/>
    </source>
</evidence>
<comment type="caution">
    <text evidence="2">The sequence shown here is derived from an EMBL/GenBank/DDBJ whole genome shotgun (WGS) entry which is preliminary data.</text>
</comment>
<gene>
    <name evidence="2" type="ORF">SCALIN_C22_0073</name>
</gene>
<evidence type="ECO:0000313" key="2">
    <source>
        <dbReference type="EMBL" id="GAX61363.1"/>
    </source>
</evidence>
<feature type="transmembrane region" description="Helical" evidence="1">
    <location>
        <begin position="20"/>
        <end position="39"/>
    </location>
</feature>
<accession>A0A286TZN7</accession>
<keyword evidence="1" id="KW-0472">Membrane</keyword>
<organism evidence="2 3">
    <name type="scientific">Candidatus Scalindua japonica</name>
    <dbReference type="NCBI Taxonomy" id="1284222"/>
    <lineage>
        <taxon>Bacteria</taxon>
        <taxon>Pseudomonadati</taxon>
        <taxon>Planctomycetota</taxon>
        <taxon>Candidatus Brocadiia</taxon>
        <taxon>Candidatus Brocadiales</taxon>
        <taxon>Candidatus Scalinduaceae</taxon>
        <taxon>Candidatus Scalindua</taxon>
    </lineage>
</organism>
<keyword evidence="1" id="KW-0812">Transmembrane</keyword>
<dbReference type="AlphaFoldDB" id="A0A286TZN7"/>
<reference evidence="2 3" key="1">
    <citation type="journal article" date="2017" name="Environ. Microbiol. Rep.">
        <title>Genetic diversity of marine anaerobic ammonium-oxidizing bacteria as revealed by genomic and proteomic analyses of 'Candidatus Scalindua japonica'.</title>
        <authorList>
            <person name="Oshiki M."/>
            <person name="Mizuto K."/>
            <person name="Kimura Z."/>
            <person name="Kindaichi T."/>
            <person name="Satoh H."/>
            <person name="Okabe S."/>
        </authorList>
    </citation>
    <scope>NUCLEOTIDE SEQUENCE [LARGE SCALE GENOMIC DNA]</scope>
    <source>
        <strain evidence="3">husup-a2</strain>
    </source>
</reference>
<evidence type="ECO:0000256" key="1">
    <source>
        <dbReference type="SAM" id="Phobius"/>
    </source>
</evidence>
<name>A0A286TZN7_9BACT</name>